<comment type="caution">
    <text evidence="1">The sequence shown here is derived from an EMBL/GenBank/DDBJ whole genome shotgun (WGS) entry which is preliminary data.</text>
</comment>
<dbReference type="AlphaFoldDB" id="A0A0F9ITG5"/>
<name>A0A0F9ITG5_9ZZZZ</name>
<sequence>MSHLDKAFDKFWKSKSLSVGMGNIATTPTEEDILSFIRQREKELLKEVINKLRSNNLERFLKELSNE</sequence>
<organism evidence="1">
    <name type="scientific">marine sediment metagenome</name>
    <dbReference type="NCBI Taxonomy" id="412755"/>
    <lineage>
        <taxon>unclassified sequences</taxon>
        <taxon>metagenomes</taxon>
        <taxon>ecological metagenomes</taxon>
    </lineage>
</organism>
<gene>
    <name evidence="1" type="ORF">LCGC14_1905390</name>
</gene>
<proteinExistence type="predicted"/>
<dbReference type="EMBL" id="LAZR01020025">
    <property type="protein sequence ID" value="KKL90367.1"/>
    <property type="molecule type" value="Genomic_DNA"/>
</dbReference>
<accession>A0A0F9ITG5</accession>
<protein>
    <submittedName>
        <fullName evidence="1">Uncharacterized protein</fullName>
    </submittedName>
</protein>
<reference evidence="1" key="1">
    <citation type="journal article" date="2015" name="Nature">
        <title>Complex archaea that bridge the gap between prokaryotes and eukaryotes.</title>
        <authorList>
            <person name="Spang A."/>
            <person name="Saw J.H."/>
            <person name="Jorgensen S.L."/>
            <person name="Zaremba-Niedzwiedzka K."/>
            <person name="Martijn J."/>
            <person name="Lind A.E."/>
            <person name="van Eijk R."/>
            <person name="Schleper C."/>
            <person name="Guy L."/>
            <person name="Ettema T.J."/>
        </authorList>
    </citation>
    <scope>NUCLEOTIDE SEQUENCE</scope>
</reference>
<evidence type="ECO:0000313" key="1">
    <source>
        <dbReference type="EMBL" id="KKL90367.1"/>
    </source>
</evidence>